<evidence type="ECO:0000313" key="2">
    <source>
        <dbReference type="Proteomes" id="UP000676194"/>
    </source>
</evidence>
<reference evidence="1" key="1">
    <citation type="submission" date="2021-05" db="EMBL/GenBank/DDBJ databases">
        <title>Complete genome sequence of the cellulolytic planctomycete Telmatocola sphagniphila SP2T and characterization of the first cellulase from planctomycetes.</title>
        <authorList>
            <person name="Rakitin A.L."/>
            <person name="Beletsky A.V."/>
            <person name="Naumoff D.G."/>
            <person name="Kulichevskaya I.S."/>
            <person name="Mardanov A.V."/>
            <person name="Ravin N.V."/>
            <person name="Dedysh S.N."/>
        </authorList>
    </citation>
    <scope>NUCLEOTIDE SEQUENCE</scope>
    <source>
        <strain evidence="1">SP2T</strain>
    </source>
</reference>
<dbReference type="RefSeq" id="WP_213497208.1">
    <property type="nucleotide sequence ID" value="NZ_CP074694.1"/>
</dbReference>
<proteinExistence type="predicted"/>
<dbReference type="EMBL" id="CP074694">
    <property type="protein sequence ID" value="QVL32343.1"/>
    <property type="molecule type" value="Genomic_DNA"/>
</dbReference>
<dbReference type="KEGG" id="tsph:KIH39_00035"/>
<accession>A0A8E6B886</accession>
<sequence>MTRDEMLGDYKIWDNPQAVVWREATKTGYVDRPVNWTKPRPPSYKEMAGSAGVVLGNDRVFLLPVPELPLGSPKPKPRDVIQLDGEDWVVLFADLNRWKTTWRVTTRNFVIQSNLCDQVRIVSQQMGQDAAGGLVVTGRTILFDNLPARIQAENSQIDGTVLGKRLGASNYTVYTSVQIEPGPYWRIEEIGGKSRVLQIVSTINPDRITDLMSMSCEQIP</sequence>
<keyword evidence="2" id="KW-1185">Reference proteome</keyword>
<dbReference type="AlphaFoldDB" id="A0A8E6B886"/>
<name>A0A8E6B886_9BACT</name>
<organism evidence="1 2">
    <name type="scientific">Telmatocola sphagniphila</name>
    <dbReference type="NCBI Taxonomy" id="1123043"/>
    <lineage>
        <taxon>Bacteria</taxon>
        <taxon>Pseudomonadati</taxon>
        <taxon>Planctomycetota</taxon>
        <taxon>Planctomycetia</taxon>
        <taxon>Gemmatales</taxon>
        <taxon>Gemmataceae</taxon>
    </lineage>
</organism>
<evidence type="ECO:0000313" key="1">
    <source>
        <dbReference type="EMBL" id="QVL32343.1"/>
    </source>
</evidence>
<protein>
    <submittedName>
        <fullName evidence="1">Uncharacterized protein</fullName>
    </submittedName>
</protein>
<dbReference type="Proteomes" id="UP000676194">
    <property type="component" value="Chromosome"/>
</dbReference>
<gene>
    <name evidence="1" type="ORF">KIH39_00035</name>
</gene>